<organism evidence="3 4">
    <name type="scientific">Aspergillus pseudocaelatus</name>
    <dbReference type="NCBI Taxonomy" id="1825620"/>
    <lineage>
        <taxon>Eukaryota</taxon>
        <taxon>Fungi</taxon>
        <taxon>Dikarya</taxon>
        <taxon>Ascomycota</taxon>
        <taxon>Pezizomycotina</taxon>
        <taxon>Eurotiomycetes</taxon>
        <taxon>Eurotiomycetidae</taxon>
        <taxon>Eurotiales</taxon>
        <taxon>Aspergillaceae</taxon>
        <taxon>Aspergillus</taxon>
        <taxon>Aspergillus subgen. Circumdati</taxon>
    </lineage>
</organism>
<keyword evidence="2" id="KW-1133">Transmembrane helix</keyword>
<dbReference type="Proteomes" id="UP000325395">
    <property type="component" value="Unassembled WGS sequence"/>
</dbReference>
<accession>A0ABQ6WKT5</accession>
<keyword evidence="4" id="KW-1185">Reference proteome</keyword>
<gene>
    <name evidence="3" type="ORF">BDV36DRAFT_256224</name>
</gene>
<feature type="region of interest" description="Disordered" evidence="1">
    <location>
        <begin position="1"/>
        <end position="33"/>
    </location>
</feature>
<feature type="compositionally biased region" description="Polar residues" evidence="1">
    <location>
        <begin position="1"/>
        <end position="20"/>
    </location>
</feature>
<proteinExistence type="predicted"/>
<name>A0ABQ6WKT5_9EURO</name>
<keyword evidence="2" id="KW-0472">Membrane</keyword>
<reference evidence="3 4" key="1">
    <citation type="submission" date="2019-04" db="EMBL/GenBank/DDBJ databases">
        <authorList>
            <consortium name="DOE Joint Genome Institute"/>
            <person name="Mondo S."/>
            <person name="Kjaerbolling I."/>
            <person name="Vesth T."/>
            <person name="Frisvad J.C."/>
            <person name="Nybo J.L."/>
            <person name="Theobald S."/>
            <person name="Kildgaard S."/>
            <person name="Isbrandt T."/>
            <person name="Kuo A."/>
            <person name="Sato A."/>
            <person name="Lyhne E.K."/>
            <person name="Kogle M.E."/>
            <person name="Wiebenga A."/>
            <person name="Kun R.S."/>
            <person name="Lubbers R.J."/>
            <person name="Makela M.R."/>
            <person name="Barry K."/>
            <person name="Chovatia M."/>
            <person name="Clum A."/>
            <person name="Daum C."/>
            <person name="Haridas S."/>
            <person name="He G."/>
            <person name="LaButti K."/>
            <person name="Lipzen A."/>
            <person name="Riley R."/>
            <person name="Salamov A."/>
            <person name="Simmons B.A."/>
            <person name="Magnuson J.K."/>
            <person name="Henrissat B."/>
            <person name="Mortensen U.H."/>
            <person name="Larsen T.O."/>
            <person name="Devries R.P."/>
            <person name="Grigoriev I.V."/>
            <person name="Machida M."/>
            <person name="Baker S.E."/>
            <person name="Andersen M.R."/>
            <person name="Cantor M.N."/>
            <person name="Hua S.X."/>
        </authorList>
    </citation>
    <scope>NUCLEOTIDE SEQUENCE [LARGE SCALE GENOMIC DNA]</scope>
    <source>
        <strain evidence="3 4">CBS 117616</strain>
    </source>
</reference>
<feature type="transmembrane region" description="Helical" evidence="2">
    <location>
        <begin position="43"/>
        <end position="62"/>
    </location>
</feature>
<feature type="compositionally biased region" description="Basic residues" evidence="1">
    <location>
        <begin position="21"/>
        <end position="30"/>
    </location>
</feature>
<protein>
    <submittedName>
        <fullName evidence="3">Uncharacterized protein</fullName>
    </submittedName>
</protein>
<evidence type="ECO:0000313" key="4">
    <source>
        <dbReference type="Proteomes" id="UP000325395"/>
    </source>
</evidence>
<sequence length="71" mass="8374">MLHSHICTSTHVHSMLSHKQNTTHRRIKRKQREDKVQRISRRLFEVQIIIGLTVFSVLPPVVTLDHQLVEL</sequence>
<evidence type="ECO:0000256" key="2">
    <source>
        <dbReference type="SAM" id="Phobius"/>
    </source>
</evidence>
<keyword evidence="2" id="KW-0812">Transmembrane</keyword>
<evidence type="ECO:0000313" key="3">
    <source>
        <dbReference type="EMBL" id="KAE8417714.1"/>
    </source>
</evidence>
<dbReference type="EMBL" id="ML735735">
    <property type="protein sequence ID" value="KAE8417714.1"/>
    <property type="molecule type" value="Genomic_DNA"/>
</dbReference>
<evidence type="ECO:0000256" key="1">
    <source>
        <dbReference type="SAM" id="MobiDB-lite"/>
    </source>
</evidence>